<sequence>MVKKACRTSEHYVQKVSICKAYLYESRPAFLQFLIGQRYRLKLTVPTAQRGYLAISEPDPTICIGWQKPESSVPCLPAATKHHPPIPCSSRLADCIGQAARCTWHQELMATMPTIPLTQLSRYYASLPQRIELACSYLPVWFESTKGGRNGDRARLLNARIANFSAKLYLLNTTRQRLKCLDSPKRVQETDMTRLNGSHICRLVLAEAVDIVISDLVSCSIQPPGLAMSEGDSYNAKLFMVLKPPIGEYTATCRSQKMEELVVFQYLRKSICCLQKYFS</sequence>
<evidence type="ECO:0000313" key="1">
    <source>
        <dbReference type="EMBL" id="VEL39454.1"/>
    </source>
</evidence>
<keyword evidence="2" id="KW-1185">Reference proteome</keyword>
<accession>A0A3S5B8E3</accession>
<dbReference type="Proteomes" id="UP000784294">
    <property type="component" value="Unassembled WGS sequence"/>
</dbReference>
<name>A0A3S5B8E3_9PLAT</name>
<dbReference type="AlphaFoldDB" id="A0A3S5B8E3"/>
<gene>
    <name evidence="1" type="ORF">PXEA_LOCUS32894</name>
</gene>
<dbReference type="EMBL" id="CAAALY010261320">
    <property type="protein sequence ID" value="VEL39454.1"/>
    <property type="molecule type" value="Genomic_DNA"/>
</dbReference>
<reference evidence="1" key="1">
    <citation type="submission" date="2018-11" db="EMBL/GenBank/DDBJ databases">
        <authorList>
            <consortium name="Pathogen Informatics"/>
        </authorList>
    </citation>
    <scope>NUCLEOTIDE SEQUENCE</scope>
</reference>
<protein>
    <submittedName>
        <fullName evidence="1">Uncharacterized protein</fullName>
    </submittedName>
</protein>
<organism evidence="1 2">
    <name type="scientific">Protopolystoma xenopodis</name>
    <dbReference type="NCBI Taxonomy" id="117903"/>
    <lineage>
        <taxon>Eukaryota</taxon>
        <taxon>Metazoa</taxon>
        <taxon>Spiralia</taxon>
        <taxon>Lophotrochozoa</taxon>
        <taxon>Platyhelminthes</taxon>
        <taxon>Monogenea</taxon>
        <taxon>Polyopisthocotylea</taxon>
        <taxon>Polystomatidea</taxon>
        <taxon>Polystomatidae</taxon>
        <taxon>Protopolystoma</taxon>
    </lineage>
</organism>
<comment type="caution">
    <text evidence="1">The sequence shown here is derived from an EMBL/GenBank/DDBJ whole genome shotgun (WGS) entry which is preliminary data.</text>
</comment>
<proteinExistence type="predicted"/>
<evidence type="ECO:0000313" key="2">
    <source>
        <dbReference type="Proteomes" id="UP000784294"/>
    </source>
</evidence>